<feature type="domain" description="Peptidoglycan beta-N-acetylmuramidase NamZ C-terminal" evidence="2">
    <location>
        <begin position="233"/>
        <end position="384"/>
    </location>
</feature>
<dbReference type="Gene3D" id="3.40.50.12170">
    <property type="entry name" value="Uncharacterised protein PF07075, DUF1343"/>
    <property type="match status" value="1"/>
</dbReference>
<dbReference type="Proteomes" id="UP001204798">
    <property type="component" value="Unassembled WGS sequence"/>
</dbReference>
<sequence length="385" mass="42545">MKTMNDSSVVQLGVEVFVQRKDLKSMRFGMLTNALATTSELVPSVDALMASGFQIAALFVPEHGFYGAATAGEKVASGYDEKRKVPVFSLYGETLKPLSEWLSGLDALLVDLPDVGCRFYTYAWTMSYLIEAASEAQLPVFVLDRPNPINGVHVEGKCQTEIVGSLVGRFPTPIRHGMTLGELALWLQRNHFPQAQVEVIACEGWKRAMWWDETGLPWVSPSPAMATLDTATVYCGTCLVEGTNLSEGRGTSHPFEWIGAPFADEDEVANLLNKLGLPGVKFRPIRFVPTTSKHAGEVCRGVQIHVLDRNAFSPVRTGLCIVAAFKSLYPQQFSWHEATFDRLMGTKAVREAMDETDAPVAVALEWNLEPDEEFMKQRSECLLYG</sequence>
<comment type="caution">
    <text evidence="3">The sequence shown here is derived from an EMBL/GenBank/DDBJ whole genome shotgun (WGS) entry which is preliminary data.</text>
</comment>
<protein>
    <submittedName>
        <fullName evidence="3">Uncharacterized protein YbbC (DUF1343 family)</fullName>
    </submittedName>
</protein>
<dbReference type="Pfam" id="PF07075">
    <property type="entry name" value="NamZ_N"/>
    <property type="match status" value="1"/>
</dbReference>
<accession>A0ABT2EPY2</accession>
<dbReference type="Gene3D" id="3.90.1150.140">
    <property type="match status" value="1"/>
</dbReference>
<evidence type="ECO:0000259" key="1">
    <source>
        <dbReference type="Pfam" id="PF07075"/>
    </source>
</evidence>
<name>A0ABT2EPY2_9BACT</name>
<dbReference type="InterPro" id="IPR048503">
    <property type="entry name" value="NamZ_C"/>
</dbReference>
<dbReference type="PANTHER" id="PTHR42915">
    <property type="entry name" value="HYPOTHETICAL 460 KDA PROTEIN IN FEUA-SIGW INTERGENIC REGION [PRECURSOR]"/>
    <property type="match status" value="1"/>
</dbReference>
<evidence type="ECO:0000313" key="4">
    <source>
        <dbReference type="Proteomes" id="UP001204798"/>
    </source>
</evidence>
<dbReference type="PANTHER" id="PTHR42915:SF1">
    <property type="entry name" value="PEPTIDOGLYCAN BETA-N-ACETYLMURAMIDASE NAMZ"/>
    <property type="match status" value="1"/>
</dbReference>
<dbReference type="EMBL" id="JANUCP010000004">
    <property type="protein sequence ID" value="MCS3920011.1"/>
    <property type="molecule type" value="Genomic_DNA"/>
</dbReference>
<keyword evidence="4" id="KW-1185">Reference proteome</keyword>
<dbReference type="InterPro" id="IPR048502">
    <property type="entry name" value="NamZ_N"/>
</dbReference>
<evidence type="ECO:0000313" key="3">
    <source>
        <dbReference type="EMBL" id="MCS3920011.1"/>
    </source>
</evidence>
<dbReference type="InterPro" id="IPR008302">
    <property type="entry name" value="NamZ"/>
</dbReference>
<organism evidence="3 4">
    <name type="scientific">Candidatus Fervidibacter sacchari</name>
    <dbReference type="NCBI Taxonomy" id="1448929"/>
    <lineage>
        <taxon>Bacteria</taxon>
        <taxon>Candidatus Fervidibacterota</taxon>
        <taxon>Candidatus Fervidibacter</taxon>
    </lineage>
</organism>
<dbReference type="Pfam" id="PF20732">
    <property type="entry name" value="NamZ_C"/>
    <property type="match status" value="1"/>
</dbReference>
<reference evidence="3 4" key="1">
    <citation type="submission" date="2022-08" db="EMBL/GenBank/DDBJ databases">
        <title>Bacterial and archaeal communities from various locations to study Microbial Dark Matter (Phase II).</title>
        <authorList>
            <person name="Stepanauskas R."/>
        </authorList>
    </citation>
    <scope>NUCLEOTIDE SEQUENCE [LARGE SCALE GENOMIC DNA]</scope>
    <source>
        <strain evidence="3 4">PD1</strain>
    </source>
</reference>
<dbReference type="PIRSF" id="PIRSF016719">
    <property type="entry name" value="UCP016719"/>
    <property type="match status" value="1"/>
</dbReference>
<proteinExistence type="predicted"/>
<feature type="domain" description="Peptidoglycan beta-N-acetylmuramidase NamZ N-terminal" evidence="1">
    <location>
        <begin position="29"/>
        <end position="228"/>
    </location>
</feature>
<dbReference type="RefSeq" id="WP_259097057.1">
    <property type="nucleotide sequence ID" value="NZ_CP130454.1"/>
</dbReference>
<evidence type="ECO:0000259" key="2">
    <source>
        <dbReference type="Pfam" id="PF20732"/>
    </source>
</evidence>
<gene>
    <name evidence="3" type="ORF">M2350_002428</name>
</gene>